<evidence type="ECO:0000313" key="1">
    <source>
        <dbReference type="EMBL" id="KIE09919.1"/>
    </source>
</evidence>
<dbReference type="AlphaFoldDB" id="A0A0C1QWS2"/>
<reference evidence="1" key="1">
    <citation type="journal article" date="2015" name="Genome Announc.">
        <title>Draft Genome Sequence of Tolypothrix boutellei Strain VB521301.</title>
        <authorList>
            <person name="Chandrababunaidu M.M."/>
            <person name="Singh D."/>
            <person name="Sen D."/>
            <person name="Bhan S."/>
            <person name="Das S."/>
            <person name="Gupta A."/>
            <person name="Adhikary S.P."/>
            <person name="Tripathy S."/>
        </authorList>
    </citation>
    <scope>NUCLEOTIDE SEQUENCE</scope>
    <source>
        <strain evidence="1">VB521301</strain>
    </source>
</reference>
<accession>A0A0C1QWS2</accession>
<sequence length="64" mass="7472">MFAFLTLAIAAFRTLPDSNVELSSKPPDVTDIEEKIKEALERRYSSQKESKKHIFSWLKTMKLR</sequence>
<gene>
    <name evidence="1" type="ORF">DA73_0224675</name>
</gene>
<name>A0A0C1QWS2_9CYAN</name>
<protein>
    <submittedName>
        <fullName evidence="1">Uncharacterized protein</fullName>
    </submittedName>
</protein>
<comment type="caution">
    <text evidence="1">The sequence shown here is derived from an EMBL/GenBank/DDBJ whole genome shotgun (WGS) entry which is preliminary data.</text>
</comment>
<dbReference type="EMBL" id="JHEG02000053">
    <property type="protein sequence ID" value="KIE09919.1"/>
    <property type="molecule type" value="Genomic_DNA"/>
</dbReference>
<organism evidence="1">
    <name type="scientific">Tolypothrix bouteillei VB521301</name>
    <dbReference type="NCBI Taxonomy" id="1479485"/>
    <lineage>
        <taxon>Bacteria</taxon>
        <taxon>Bacillati</taxon>
        <taxon>Cyanobacteriota</taxon>
        <taxon>Cyanophyceae</taxon>
        <taxon>Nostocales</taxon>
        <taxon>Tolypothrichaceae</taxon>
        <taxon>Tolypothrix</taxon>
    </lineage>
</organism>
<proteinExistence type="predicted"/>